<dbReference type="EMBL" id="CP034463">
    <property type="protein sequence ID" value="AZP14930.1"/>
    <property type="molecule type" value="Genomic_DNA"/>
</dbReference>
<protein>
    <submittedName>
        <fullName evidence="1">Uncharacterized protein</fullName>
    </submittedName>
</protein>
<reference evidence="1 2" key="1">
    <citation type="submission" date="2018-12" db="EMBL/GenBank/DDBJ databases">
        <authorList>
            <person name="Li K."/>
        </authorList>
    </citation>
    <scope>NUCLEOTIDE SEQUENCE [LARGE SCALE GENOMIC DNA]</scope>
    <source>
        <strain evidence="2">CR22</strain>
    </source>
</reference>
<organism evidence="1 2">
    <name type="scientific">Streptomyces aquilus</name>
    <dbReference type="NCBI Taxonomy" id="2548456"/>
    <lineage>
        <taxon>Bacteria</taxon>
        <taxon>Bacillati</taxon>
        <taxon>Actinomycetota</taxon>
        <taxon>Actinomycetes</taxon>
        <taxon>Kitasatosporales</taxon>
        <taxon>Streptomycetaceae</taxon>
        <taxon>Streptomyces</taxon>
    </lineage>
</organism>
<gene>
    <name evidence="1" type="ORF">EJC51_01465</name>
</gene>
<proteinExistence type="predicted"/>
<dbReference type="AlphaFoldDB" id="A0A3S9HS23"/>
<name>A0A3S9HS23_9ACTN</name>
<evidence type="ECO:0000313" key="2">
    <source>
        <dbReference type="Proteomes" id="UP000280197"/>
    </source>
</evidence>
<sequence length="110" mass="11995">MGINLGEGDGCELPATAVCWLTDDPFPGIILVEFADVYDRPHQLVGKTAYFGGDLQPTSPYPCPTSIQCTIEEIADDVATVSTWWLEGGPNDTRFVFDVWLDTLTPITDA</sequence>
<evidence type="ECO:0000313" key="1">
    <source>
        <dbReference type="EMBL" id="AZP14930.1"/>
    </source>
</evidence>
<accession>A0A3S9HS23</accession>
<keyword evidence="2" id="KW-1185">Reference proteome</keyword>
<dbReference type="Proteomes" id="UP000280197">
    <property type="component" value="Chromosome"/>
</dbReference>
<dbReference type="RefSeq" id="WP_097275999.1">
    <property type="nucleotide sequence ID" value="NZ_CP034463.1"/>
</dbReference>
<dbReference type="KEGG" id="saqu:EJC51_01465"/>